<feature type="transmembrane region" description="Helical" evidence="1">
    <location>
        <begin position="267"/>
        <end position="288"/>
    </location>
</feature>
<feature type="transmembrane region" description="Helical" evidence="1">
    <location>
        <begin position="1136"/>
        <end position="1156"/>
    </location>
</feature>
<dbReference type="EMBL" id="AAXU02000001">
    <property type="protein sequence ID" value="EFQ79228.1"/>
    <property type="molecule type" value="Genomic_DNA"/>
</dbReference>
<keyword evidence="1" id="KW-1133">Transmembrane helix</keyword>
<dbReference type="RefSeq" id="WP_008200106.1">
    <property type="nucleotide sequence ID" value="NZ_CM001023.1"/>
</dbReference>
<sequence length="1196" mass="138123">MTKSKTFGLGLSLMCFLGILMIFLFHQSQENRKELESTVEQNMLLVKKNILDAYSASKDEILEQLKIQILISNKSELGLMKMALFAETITKDSQFEYQISISKKPEKQSTLRVSQGKLHIENINGNRLSEWLTPFNLSVQRALSKTFGIPFNSLILQNENIQFDASFPIEDLYKKDRALNSFFDQLMFLDSAGVIQHPKKWAGITLNLPDSSAPKRLGTRSMDFDLLNTNYQAVLTELQIEGENFYILGAISEDNLDQASFKVNYNLLVLLLILVILLVVGIPVFSFLGIRSGDVIKQRTIFSNTISLFFLFVVLGWSASYFLLGNLFTYENEEMKKVVEIETTISKLKEITGFHTGEKLQEDMMKIIEVNEKILVSKEGTIINFKEYDDNSITDAEFKELVPEGNPNYISVKDREYFKYFLDSQDNEYFLTRVFSRRSGKPELVLSTQAKPRENSFQNAQVEALTFGIQAESVPYDNTRRFLVMKQSGELIFNSSQIKTPIQTIQDLVEKEKWEEMRFLLGSEEKQFMDLRMNGNAYRAVLVPLEFENLDSKLWLVYFIDFNLGHRFISVVGLESLSLLLGYLLFLVLLIGLIYYLFIERSQHNWKKTPFRTLMYHPKMLHAYSRGCMMFLAIIVLQIFFLWQFGTSLENRFWVLVFNLIFSLLVVWWIPQREKNRIKAQLSADSEKDDEPQQDDEKKEDKLATRSLYTLFIFLFFFSIGFLPAFGVYDTVNNIENKIWEGEKKEVLQLQKKELEILNQGIFTPNLELARRNFASTIVDLSEGQLKELVFADYKMLNRVSKNMKLGYNLQWNYGLFLIVLLIIILLIGMYALTQKLLQTCFASTVRDVIPNKKLDILKTKERRLFLTGLDSDLFKAWIIDKIPGIAEDDIEIIDCNASLPKTPTEKSEEPVKEEVLKKPNKKKVVLIKNIHCLGKEDKIAEKLIGWEADHKDEILVLGSGFSIRELSIFHYGIATQTTNIKLVQMTELLSDYSFYYVPIKPKIILEESKKSKEGVPEKQEAEEKESPLLKDKVHEEETFKLIKSLRCKKAYYLNLWAELSFYEKKFCYYMAKEGFINSRNLSVLSGLTQKGILVYDEDKFKYLFFDVVFRYFVIDNCPVELIKEFEKDTKSNGTLANYSWLLSCFAILVIGIISYFNRGVLGQLEAITTVVVGAAGIVMEGISKLIPNIGFGKKQ</sequence>
<dbReference type="OrthoDB" id="1113021at2"/>
<dbReference type="EMBL" id="CM001023">
    <property type="protein sequence ID" value="EFQ79228.1"/>
    <property type="molecule type" value="Genomic_DNA"/>
</dbReference>
<dbReference type="HOGENOM" id="CLU_271232_0_0_10"/>
<keyword evidence="3" id="KW-1185">Reference proteome</keyword>
<feature type="transmembrane region" description="Helical" evidence="1">
    <location>
        <begin position="620"/>
        <end position="641"/>
    </location>
</feature>
<keyword evidence="1" id="KW-0812">Transmembrane</keyword>
<evidence type="ECO:0000313" key="3">
    <source>
        <dbReference type="Proteomes" id="UP000003919"/>
    </source>
</evidence>
<proteinExistence type="predicted"/>
<dbReference type="AlphaFoldDB" id="E2RUE1"/>
<feature type="transmembrane region" description="Helical" evidence="1">
    <location>
        <begin position="812"/>
        <end position="833"/>
    </location>
</feature>
<feature type="transmembrane region" description="Helical" evidence="1">
    <location>
        <begin position="308"/>
        <end position="328"/>
    </location>
</feature>
<organism evidence="2 3">
    <name type="scientific">Algoriphagus machipongonensis</name>
    <dbReference type="NCBI Taxonomy" id="388413"/>
    <lineage>
        <taxon>Bacteria</taxon>
        <taxon>Pseudomonadati</taxon>
        <taxon>Bacteroidota</taxon>
        <taxon>Cytophagia</taxon>
        <taxon>Cytophagales</taxon>
        <taxon>Cyclobacteriaceae</taxon>
        <taxon>Algoriphagus</taxon>
    </lineage>
</organism>
<dbReference type="Proteomes" id="UP000003919">
    <property type="component" value="Chromosome"/>
</dbReference>
<keyword evidence="1" id="KW-0472">Membrane</keyword>
<feature type="transmembrane region" description="Helical" evidence="1">
    <location>
        <begin position="580"/>
        <end position="599"/>
    </location>
</feature>
<evidence type="ECO:0000256" key="1">
    <source>
        <dbReference type="SAM" id="Phobius"/>
    </source>
</evidence>
<feature type="transmembrane region" description="Helical" evidence="1">
    <location>
        <begin position="6"/>
        <end position="25"/>
    </location>
</feature>
<name>E2RUE1_9BACT</name>
<accession>E2RUE1</accession>
<feature type="transmembrane region" description="Helical" evidence="1">
    <location>
        <begin position="1168"/>
        <end position="1187"/>
    </location>
</feature>
<evidence type="ECO:0000313" key="2">
    <source>
        <dbReference type="EMBL" id="EFQ79228.1"/>
    </source>
</evidence>
<protein>
    <submittedName>
        <fullName evidence="2">Uncharacterized protein</fullName>
    </submittedName>
</protein>
<feature type="transmembrane region" description="Helical" evidence="1">
    <location>
        <begin position="708"/>
        <end position="729"/>
    </location>
</feature>
<comment type="caution">
    <text evidence="2">The sequence shown here is derived from an EMBL/GenBank/DDBJ whole genome shotgun (WGS) entry which is preliminary data.</text>
</comment>
<gene>
    <name evidence="2" type="ORF">ALPR1_21172</name>
</gene>
<reference evidence="2 3" key="1">
    <citation type="journal article" date="2011" name="J. Bacteriol.">
        <title>Complete genome sequence of Algoriphagus sp. PR1, bacterial prey of a colony-forming choanoflagellate.</title>
        <authorList>
            <person name="Alegado R.A."/>
            <person name="Ferriera S."/>
            <person name="Nusbaum C."/>
            <person name="Young S.K."/>
            <person name="Zeng Q."/>
            <person name="Imamovic A."/>
            <person name="Fairclough S.R."/>
            <person name="King N."/>
        </authorList>
    </citation>
    <scope>NUCLEOTIDE SEQUENCE [LARGE SCALE GENOMIC DNA]</scope>
    <source>
        <strain evidence="2 3">PR1</strain>
    </source>
</reference>
<feature type="transmembrane region" description="Helical" evidence="1">
    <location>
        <begin position="653"/>
        <end position="670"/>
    </location>
</feature>